<feature type="compositionally biased region" description="Basic and acidic residues" evidence="1">
    <location>
        <begin position="640"/>
        <end position="650"/>
    </location>
</feature>
<evidence type="ECO:0000313" key="6">
    <source>
        <dbReference type="Proteomes" id="UP000007350"/>
    </source>
</evidence>
<keyword evidence="6" id="KW-1185">Reference proteome</keyword>
<reference evidence="5 6" key="1">
    <citation type="journal article" date="2012" name="BMC Genomics">
        <title>Comparative genomic analysis of human infective Trypanosoma cruzi lineages with the bat-restricted subspecies T. cruzi marinkellei.</title>
        <authorList>
            <person name="Franzen O."/>
            <person name="Talavera-Lopez C."/>
            <person name="Ochaya S."/>
            <person name="Butler C.E."/>
            <person name="Messenger L.A."/>
            <person name="Lewis M.D."/>
            <person name="Llewellyn M.S."/>
            <person name="Marinkelle C.J."/>
            <person name="Tyler K.M."/>
            <person name="Miles M.A."/>
            <person name="Andersson B."/>
        </authorList>
    </citation>
    <scope>NUCLEOTIDE SEQUENCE [LARGE SCALE GENOMIC DNA]</scope>
    <source>
        <strain evidence="5 6">B7</strain>
    </source>
</reference>
<dbReference type="SUPFAM" id="SSF50939">
    <property type="entry name" value="Sialidases"/>
    <property type="match status" value="1"/>
</dbReference>
<feature type="compositionally biased region" description="Polar residues" evidence="1">
    <location>
        <begin position="587"/>
        <end position="596"/>
    </location>
</feature>
<dbReference type="InterPro" id="IPR021287">
    <property type="entry name" value="Trans-sialidase_CS"/>
</dbReference>
<accession>K2MPY2</accession>
<organism evidence="5 6">
    <name type="scientific">Trypanosoma cruzi marinkellei</name>
    <dbReference type="NCBI Taxonomy" id="85056"/>
    <lineage>
        <taxon>Eukaryota</taxon>
        <taxon>Discoba</taxon>
        <taxon>Euglenozoa</taxon>
        <taxon>Kinetoplastea</taxon>
        <taxon>Metakinetoplastina</taxon>
        <taxon>Trypanosomatida</taxon>
        <taxon>Trypanosomatidae</taxon>
        <taxon>Trypanosoma</taxon>
        <taxon>Schizotrypanum</taxon>
    </lineage>
</organism>
<dbReference type="Pfam" id="PF13859">
    <property type="entry name" value="BNR_3"/>
    <property type="match status" value="1"/>
</dbReference>
<dbReference type="PRINTS" id="PR01803">
    <property type="entry name" value="TCSIALIDASE"/>
</dbReference>
<feature type="compositionally biased region" description="Low complexity" evidence="1">
    <location>
        <begin position="609"/>
        <end position="633"/>
    </location>
</feature>
<dbReference type="Proteomes" id="UP000007350">
    <property type="component" value="Unassembled WGS sequence"/>
</dbReference>
<feature type="compositionally biased region" description="Polar residues" evidence="1">
    <location>
        <begin position="469"/>
        <end position="483"/>
    </location>
</feature>
<dbReference type="InterPro" id="IPR036278">
    <property type="entry name" value="Sialidase_sf"/>
</dbReference>
<proteinExistence type="predicted"/>
<protein>
    <submittedName>
        <fullName evidence="5">Trans-sialidase, putative</fullName>
    </submittedName>
</protein>
<dbReference type="GO" id="GO:0004308">
    <property type="term" value="F:exo-alpha-sialidase activity"/>
    <property type="evidence" value="ECO:0007669"/>
    <property type="project" value="InterPro"/>
</dbReference>
<comment type="caution">
    <text evidence="5">The sequence shown here is derived from an EMBL/GenBank/DDBJ whole genome shotgun (WGS) entry which is preliminary data.</text>
</comment>
<dbReference type="CDD" id="cd15482">
    <property type="entry name" value="Sialidase_non-viral"/>
    <property type="match status" value="1"/>
</dbReference>
<dbReference type="InterPro" id="IPR055239">
    <property type="entry name" value="TS_C"/>
</dbReference>
<feature type="compositionally biased region" description="Polar residues" evidence="1">
    <location>
        <begin position="535"/>
        <end position="546"/>
    </location>
</feature>
<name>K2MPY2_TRYCR</name>
<feature type="domain" description="DUF3676" evidence="2">
    <location>
        <begin position="475"/>
        <end position="626"/>
    </location>
</feature>
<feature type="compositionally biased region" description="Low complexity" evidence="1">
    <location>
        <begin position="696"/>
        <end position="714"/>
    </location>
</feature>
<dbReference type="InterPro" id="IPR022144">
    <property type="entry name" value="DUF3676"/>
</dbReference>
<evidence type="ECO:0000259" key="2">
    <source>
        <dbReference type="Pfam" id="PF12429"/>
    </source>
</evidence>
<dbReference type="EMBL" id="AHKC01017516">
    <property type="protein sequence ID" value="EKF27689.1"/>
    <property type="molecule type" value="Genomic_DNA"/>
</dbReference>
<evidence type="ECO:0000259" key="3">
    <source>
        <dbReference type="Pfam" id="PF13859"/>
    </source>
</evidence>
<evidence type="ECO:0000256" key="1">
    <source>
        <dbReference type="SAM" id="MobiDB-lite"/>
    </source>
</evidence>
<feature type="compositionally biased region" description="Basic and acidic residues" evidence="1">
    <location>
        <begin position="487"/>
        <end position="496"/>
    </location>
</feature>
<dbReference type="AlphaFoldDB" id="K2MPY2"/>
<dbReference type="Pfam" id="PF22925">
    <property type="entry name" value="TS_C"/>
    <property type="match status" value="1"/>
</dbReference>
<dbReference type="Gene3D" id="2.60.120.200">
    <property type="match status" value="1"/>
</dbReference>
<feature type="compositionally biased region" description="Basic and acidic residues" evidence="1">
    <location>
        <begin position="661"/>
        <end position="672"/>
    </location>
</feature>
<feature type="compositionally biased region" description="Polar residues" evidence="1">
    <location>
        <begin position="515"/>
        <end position="527"/>
    </location>
</feature>
<dbReference type="Pfam" id="PF12429">
    <property type="entry name" value="DUF3676"/>
    <property type="match status" value="1"/>
</dbReference>
<sequence length="767" mass="83036">MRDGTLVFPMQAKKRDGTRFLLSMHFPNSGNKWELSLETPGKGCRDPTLVKWEEDEYGQDLLMMAHCAGGYYDVYRSIADGVNWYTWGEPINRVWGNSRDRAGEGVKSGSTTAIIEGKNVMLITAPVYPKEENKGGKGRLHLWVTDNARVYDVGPISREQDDAAASSLLMQSGNEKLISVYENKKKEDGSYNLVAVNLREQLKRIKEVVKKWAALDSALQSCSLGTSGTVDARKKGMCADRVPTDRLVGLLSGNSIGTEWKDEYLGVNATVHGEVTRISNGWTFKKSGAGALWPVGDMGQTVPYYFANNEFTLVATVSIHEVPKESSSPIPLIGVRMNDTESSVLFGLSYTYDKKFLAIPESRDGVMDFIEWKPNTTYQVGMRMDTVSWSVFVDGEEIQEKRYSADLFESNRISHFYIGGDSKDQRATGGHVTVTNVMLYNKKLSGGVLDKLEQSKVTIQSLGAEKQPTEQAASTRNSVASDSMSEESAKSHKELTEYGADEQEENVQNPVPAENPSTVVAESSVSEPITAAESAENSRSGVNAQLSEGEKSQEATLNEDNESMQRDSEGQPQDSQSVESREATDFDASSGSNDTEQPVEEGKADDRSGGSTSSVAASSLSMDTATGTGATGAEQTLSPEPRDRHSERKMYSVSSPTSSKSDAEPTSAKDTDVISQNEEAEISFEGGEGVPQTVDTTPGTTSTTPGETEIPSESNTTSLSAHDISLEYGHVGDLSAVAPFADSTVHGCVPRVLLLLLLGLWGAAALC</sequence>
<dbReference type="Gene3D" id="2.120.10.10">
    <property type="match status" value="1"/>
</dbReference>
<evidence type="ECO:0000313" key="5">
    <source>
        <dbReference type="EMBL" id="EKF27689.1"/>
    </source>
</evidence>
<dbReference type="InterPro" id="IPR008377">
    <property type="entry name" value="Sialidase_trypan"/>
</dbReference>
<feature type="region of interest" description="Disordered" evidence="1">
    <location>
        <begin position="462"/>
        <end position="717"/>
    </location>
</feature>
<feature type="domain" description="Sialidase" evidence="3">
    <location>
        <begin position="1"/>
        <end position="182"/>
    </location>
</feature>
<feature type="domain" description="Trans-sialidase C-terminal" evidence="4">
    <location>
        <begin position="243"/>
        <end position="445"/>
    </location>
</feature>
<dbReference type="Pfam" id="PF11052">
    <property type="entry name" value="Tr-sialidase_C"/>
    <property type="match status" value="1"/>
</dbReference>
<evidence type="ECO:0000259" key="4">
    <source>
        <dbReference type="Pfam" id="PF22925"/>
    </source>
</evidence>
<gene>
    <name evidence="5" type="ORF">MOQ_008580</name>
</gene>
<dbReference type="SUPFAM" id="SSF49899">
    <property type="entry name" value="Concanavalin A-like lectins/glucanases"/>
    <property type="match status" value="1"/>
</dbReference>
<dbReference type="InterPro" id="IPR011040">
    <property type="entry name" value="Sialidase"/>
</dbReference>
<dbReference type="InterPro" id="IPR013320">
    <property type="entry name" value="ConA-like_dom_sf"/>
</dbReference>